<keyword evidence="4" id="KW-1185">Reference proteome</keyword>
<comment type="caution">
    <text evidence="3">The sequence shown here is derived from an EMBL/GenBank/DDBJ whole genome shotgun (WGS) entry which is preliminary data.</text>
</comment>
<sequence>MADTRSSDSTGNGSGGSTRQRDEGPYTLQNSDHPGTALVNAPLTGTNYLTWSLAIKTSLEAKDKLVFIDGSLPEPTDETEFKRWKKADSMVKAWVNNSLSKEIADTIISCNSAKKLWDLLASRYGKSSGPQLYQLQREMSSIQQGSDSVTVYYGKLYRAWDQIDRLVPQPTCQCSKCTCDVNGKLKAITDSTRLLQFLMGLSLEFKPIRRHILNLDPLPQVDKAFGMVISAKSEQEVTLAYSGSGAEASAMMVRNQNPRNDGDKRRDAAKKDRLCNHCNGTGHTRDTCFKLHGYPDWYNDLKEARKGSGSGKKTSVNMAAVGVGSSHENGEEKQTELASMVSQIIKQEMGKYLKEKETEEHINFASLVNFAGNAQSGNFLSLNHGSWILDIGASSHICSNINLMQHTTSLRPPIHVHLPDSTTKIVHTKGQAALHLKLILHNVLLIPSFNYNLLSVNKLVKETDLHLIFHKCYCILQDRKSEEIIAIAGVRRNLYILESRSFDPSVIKHYVTHYGLSPKIYCNAVSTSNEKLFVTWHQRLGHCPLTVLNHISSLKNPELKELPVCDACHLAKQNRLPFPSSQSKAQEALELLHIDVWGPYATPSLTSAHYVLTIVDDYSRVTWTHLFKFKSQVPNILDTFLKQVQKQYAKTVKFIRTDNDSEFIPSTSNTNETSSTPISPSTALNPLETESDGNHMPDLDSPSTSVHTPSTSSIHDSSIMPIELDQTEIPQLPANKFSTRTRKAPAWLTDYECNFTYHTPLKLLVKHGKFS</sequence>
<dbReference type="InterPro" id="IPR025724">
    <property type="entry name" value="GAG-pre-integrase_dom"/>
</dbReference>
<dbReference type="GO" id="GO:0015074">
    <property type="term" value="P:DNA integration"/>
    <property type="evidence" value="ECO:0007669"/>
    <property type="project" value="InterPro"/>
</dbReference>
<feature type="compositionally biased region" description="Low complexity" evidence="1">
    <location>
        <begin position="1"/>
        <end position="11"/>
    </location>
</feature>
<dbReference type="Pfam" id="PF13976">
    <property type="entry name" value="gag_pre-integrs"/>
    <property type="match status" value="1"/>
</dbReference>
<dbReference type="PANTHER" id="PTHR37610:SF40">
    <property type="entry name" value="OS01G0909600 PROTEIN"/>
    <property type="match status" value="1"/>
</dbReference>
<reference evidence="3" key="1">
    <citation type="submission" date="2020-09" db="EMBL/GenBank/DDBJ databases">
        <title>Genome-Enabled Discovery of Anthraquinone Biosynthesis in Senna tora.</title>
        <authorList>
            <person name="Kang S.-H."/>
            <person name="Pandey R.P."/>
            <person name="Lee C.-M."/>
            <person name="Sim J.-S."/>
            <person name="Jeong J.-T."/>
            <person name="Choi B.-S."/>
            <person name="Jung M."/>
            <person name="Ginzburg D."/>
            <person name="Zhao K."/>
            <person name="Won S.Y."/>
            <person name="Oh T.-J."/>
            <person name="Yu Y."/>
            <person name="Kim N.-H."/>
            <person name="Lee O.R."/>
            <person name="Lee T.-H."/>
            <person name="Bashyal P."/>
            <person name="Kim T.-S."/>
            <person name="Lee W.-H."/>
            <person name="Kawkins C."/>
            <person name="Kim C.-K."/>
            <person name="Kim J.S."/>
            <person name="Ahn B.O."/>
            <person name="Rhee S.Y."/>
            <person name="Sohng J.K."/>
        </authorList>
    </citation>
    <scope>NUCLEOTIDE SEQUENCE</scope>
    <source>
        <tissue evidence="3">Leaf</tissue>
    </source>
</reference>
<feature type="region of interest" description="Disordered" evidence="1">
    <location>
        <begin position="1"/>
        <end position="34"/>
    </location>
</feature>
<gene>
    <name evidence="3" type="ORF">G2W53_013124</name>
</gene>
<evidence type="ECO:0000313" key="4">
    <source>
        <dbReference type="Proteomes" id="UP000634136"/>
    </source>
</evidence>
<proteinExistence type="predicted"/>
<accession>A0A834U1I7</accession>
<organism evidence="3 4">
    <name type="scientific">Senna tora</name>
    <dbReference type="NCBI Taxonomy" id="362788"/>
    <lineage>
        <taxon>Eukaryota</taxon>
        <taxon>Viridiplantae</taxon>
        <taxon>Streptophyta</taxon>
        <taxon>Embryophyta</taxon>
        <taxon>Tracheophyta</taxon>
        <taxon>Spermatophyta</taxon>
        <taxon>Magnoliopsida</taxon>
        <taxon>eudicotyledons</taxon>
        <taxon>Gunneridae</taxon>
        <taxon>Pentapetalae</taxon>
        <taxon>rosids</taxon>
        <taxon>fabids</taxon>
        <taxon>Fabales</taxon>
        <taxon>Fabaceae</taxon>
        <taxon>Caesalpinioideae</taxon>
        <taxon>Cassia clade</taxon>
        <taxon>Senna</taxon>
    </lineage>
</organism>
<evidence type="ECO:0000259" key="2">
    <source>
        <dbReference type="PROSITE" id="PS50994"/>
    </source>
</evidence>
<dbReference type="Pfam" id="PF22936">
    <property type="entry name" value="Pol_BBD"/>
    <property type="match status" value="1"/>
</dbReference>
<feature type="domain" description="Integrase catalytic" evidence="2">
    <location>
        <begin position="575"/>
        <end position="693"/>
    </location>
</feature>
<dbReference type="InterPro" id="IPR036397">
    <property type="entry name" value="RNaseH_sf"/>
</dbReference>
<feature type="compositionally biased region" description="Low complexity" evidence="1">
    <location>
        <begin position="664"/>
        <end position="682"/>
    </location>
</feature>
<dbReference type="Pfam" id="PF14244">
    <property type="entry name" value="Retrotran_gag_3"/>
    <property type="match status" value="1"/>
</dbReference>
<feature type="region of interest" description="Disordered" evidence="1">
    <location>
        <begin position="661"/>
        <end position="719"/>
    </location>
</feature>
<dbReference type="EMBL" id="JAAIUW010000005">
    <property type="protein sequence ID" value="KAF7830791.1"/>
    <property type="molecule type" value="Genomic_DNA"/>
</dbReference>
<dbReference type="GO" id="GO:0003676">
    <property type="term" value="F:nucleic acid binding"/>
    <property type="evidence" value="ECO:0007669"/>
    <property type="project" value="InterPro"/>
</dbReference>
<name>A0A834U1I7_9FABA</name>
<dbReference type="AlphaFoldDB" id="A0A834U1I7"/>
<dbReference type="PROSITE" id="PS50994">
    <property type="entry name" value="INTEGRASE"/>
    <property type="match status" value="1"/>
</dbReference>
<feature type="compositionally biased region" description="Low complexity" evidence="1">
    <location>
        <begin position="701"/>
        <end position="713"/>
    </location>
</feature>
<dbReference type="InterPro" id="IPR012337">
    <property type="entry name" value="RNaseH-like_sf"/>
</dbReference>
<dbReference type="PANTHER" id="PTHR37610">
    <property type="entry name" value="CCHC-TYPE DOMAIN-CONTAINING PROTEIN"/>
    <property type="match status" value="1"/>
</dbReference>
<dbReference type="InterPro" id="IPR054722">
    <property type="entry name" value="PolX-like_BBD"/>
</dbReference>
<evidence type="ECO:0000256" key="1">
    <source>
        <dbReference type="SAM" id="MobiDB-lite"/>
    </source>
</evidence>
<dbReference type="InterPro" id="IPR029472">
    <property type="entry name" value="Copia-like_N"/>
</dbReference>
<dbReference type="OrthoDB" id="1306223at2759"/>
<dbReference type="Proteomes" id="UP000634136">
    <property type="component" value="Unassembled WGS sequence"/>
</dbReference>
<protein>
    <submittedName>
        <fullName evidence="3">Copia protein</fullName>
    </submittedName>
</protein>
<dbReference type="InterPro" id="IPR001584">
    <property type="entry name" value="Integrase_cat-core"/>
</dbReference>
<dbReference type="SUPFAM" id="SSF53098">
    <property type="entry name" value="Ribonuclease H-like"/>
    <property type="match status" value="1"/>
</dbReference>
<dbReference type="Gene3D" id="3.30.420.10">
    <property type="entry name" value="Ribonuclease H-like superfamily/Ribonuclease H"/>
    <property type="match status" value="1"/>
</dbReference>
<evidence type="ECO:0000313" key="3">
    <source>
        <dbReference type="EMBL" id="KAF7830791.1"/>
    </source>
</evidence>